<feature type="transmembrane region" description="Helical" evidence="1">
    <location>
        <begin position="64"/>
        <end position="85"/>
    </location>
</feature>
<evidence type="ECO:0000313" key="4">
    <source>
        <dbReference type="Proteomes" id="UP000809621"/>
    </source>
</evidence>
<organism evidence="3 4">
    <name type="scientific">Vibrio ulleungensis</name>
    <dbReference type="NCBI Taxonomy" id="2807619"/>
    <lineage>
        <taxon>Bacteria</taxon>
        <taxon>Pseudomonadati</taxon>
        <taxon>Pseudomonadota</taxon>
        <taxon>Gammaproteobacteria</taxon>
        <taxon>Vibrionales</taxon>
        <taxon>Vibrionaceae</taxon>
        <taxon>Vibrio</taxon>
    </lineage>
</organism>
<accession>A0ABS2HCW9</accession>
<dbReference type="InterPro" id="IPR016174">
    <property type="entry name" value="Di-haem_cyt_TM"/>
</dbReference>
<evidence type="ECO:0000259" key="2">
    <source>
        <dbReference type="Pfam" id="PF14358"/>
    </source>
</evidence>
<feature type="domain" description="Flavinylation-associated cytochrome" evidence="2">
    <location>
        <begin position="66"/>
        <end position="125"/>
    </location>
</feature>
<dbReference type="Pfam" id="PF14358">
    <property type="entry name" value="DUF4405"/>
    <property type="match status" value="1"/>
</dbReference>
<sequence>MDVWLLIGFVLVCVPQTTGIPIHEWISLVFIVPLVIHILLHWEWIKSVPSKFFARFSGESKFNAVWDVIFYLAMVMVTLSGFLVSEAMLPQLGIPLVIQPFWSEIHHSLGNMLMPMLGIHLALHWTWIKNMTKKMRQSNSKKANGEAAQ</sequence>
<proteinExistence type="predicted"/>
<dbReference type="EMBL" id="JAFEUM010000001">
    <property type="protein sequence ID" value="MBM7034884.1"/>
    <property type="molecule type" value="Genomic_DNA"/>
</dbReference>
<dbReference type="SUPFAM" id="SSF81342">
    <property type="entry name" value="Transmembrane di-heme cytochromes"/>
    <property type="match status" value="1"/>
</dbReference>
<feature type="transmembrane region" description="Helical" evidence="1">
    <location>
        <begin position="105"/>
        <end position="128"/>
    </location>
</feature>
<comment type="caution">
    <text evidence="3">The sequence shown here is derived from an EMBL/GenBank/DDBJ whole genome shotgun (WGS) entry which is preliminary data.</text>
</comment>
<protein>
    <submittedName>
        <fullName evidence="3">Cytochrome b/b6 domain-containing protein</fullName>
    </submittedName>
</protein>
<keyword evidence="1" id="KW-0472">Membrane</keyword>
<dbReference type="Proteomes" id="UP000809621">
    <property type="component" value="Unassembled WGS sequence"/>
</dbReference>
<dbReference type="InterPro" id="IPR025517">
    <property type="entry name" value="DUF4405"/>
</dbReference>
<gene>
    <name evidence="3" type="ORF">JQC93_00585</name>
</gene>
<keyword evidence="4" id="KW-1185">Reference proteome</keyword>
<evidence type="ECO:0000256" key="1">
    <source>
        <dbReference type="SAM" id="Phobius"/>
    </source>
</evidence>
<name>A0ABS2HCW9_9VIBR</name>
<keyword evidence="1" id="KW-0812">Transmembrane</keyword>
<reference evidence="3 4" key="1">
    <citation type="submission" date="2021-02" db="EMBL/GenBank/DDBJ databases">
        <authorList>
            <person name="Park J.-S."/>
        </authorList>
    </citation>
    <scope>NUCLEOTIDE SEQUENCE [LARGE SCALE GENOMIC DNA]</scope>
    <source>
        <strain evidence="3 4">188UL20-2</strain>
    </source>
</reference>
<keyword evidence="1" id="KW-1133">Transmembrane helix</keyword>
<feature type="transmembrane region" description="Helical" evidence="1">
    <location>
        <begin position="25"/>
        <end position="44"/>
    </location>
</feature>
<evidence type="ECO:0000313" key="3">
    <source>
        <dbReference type="EMBL" id="MBM7034884.1"/>
    </source>
</evidence>